<evidence type="ECO:0000256" key="7">
    <source>
        <dbReference type="ARBA" id="ARBA00022989"/>
    </source>
</evidence>
<evidence type="ECO:0000256" key="4">
    <source>
        <dbReference type="ARBA" id="ARBA00022475"/>
    </source>
</evidence>
<feature type="transmembrane region" description="Helical" evidence="9">
    <location>
        <begin position="973"/>
        <end position="992"/>
    </location>
</feature>
<evidence type="ECO:0000256" key="6">
    <source>
        <dbReference type="ARBA" id="ARBA00022692"/>
    </source>
</evidence>
<keyword evidence="11" id="KW-1185">Reference proteome</keyword>
<keyword evidence="6 9" id="KW-0812">Transmembrane</keyword>
<dbReference type="AlphaFoldDB" id="A0A081PJL2"/>
<evidence type="ECO:0000256" key="3">
    <source>
        <dbReference type="ARBA" id="ARBA00022448"/>
    </source>
</evidence>
<dbReference type="FunFam" id="1.20.1640.10:FF:000001">
    <property type="entry name" value="Efflux pump membrane transporter"/>
    <property type="match status" value="1"/>
</dbReference>
<dbReference type="NCBIfam" id="TIGR00915">
    <property type="entry name" value="2A0602"/>
    <property type="match status" value="1"/>
</dbReference>
<dbReference type="Proteomes" id="UP000028007">
    <property type="component" value="Unassembled WGS sequence"/>
</dbReference>
<dbReference type="InterPro" id="IPR027463">
    <property type="entry name" value="AcrB_DN_DC_subdom"/>
</dbReference>
<dbReference type="PANTHER" id="PTHR32063">
    <property type="match status" value="1"/>
</dbReference>
<feature type="transmembrane region" description="Helical" evidence="9">
    <location>
        <begin position="1004"/>
        <end position="1030"/>
    </location>
</feature>
<keyword evidence="5" id="KW-0997">Cell inner membrane</keyword>
<comment type="subcellular location">
    <subcellularLocation>
        <location evidence="1">Cell inner membrane</location>
        <topology evidence="1">Multi-pass membrane protein</topology>
    </subcellularLocation>
</comment>
<dbReference type="FunFam" id="3.30.70.1430:FF:000001">
    <property type="entry name" value="Efflux pump membrane transporter"/>
    <property type="match status" value="1"/>
</dbReference>
<dbReference type="EMBL" id="JNFF01000024">
    <property type="protein sequence ID" value="KEQ30885.1"/>
    <property type="molecule type" value="Genomic_DNA"/>
</dbReference>
<feature type="transmembrane region" description="Helical" evidence="9">
    <location>
        <begin position="366"/>
        <end position="386"/>
    </location>
</feature>
<evidence type="ECO:0000256" key="9">
    <source>
        <dbReference type="SAM" id="Phobius"/>
    </source>
</evidence>
<evidence type="ECO:0000256" key="1">
    <source>
        <dbReference type="ARBA" id="ARBA00004429"/>
    </source>
</evidence>
<keyword evidence="3" id="KW-0813">Transport</keyword>
<feature type="transmembrane region" description="Helical" evidence="9">
    <location>
        <begin position="897"/>
        <end position="921"/>
    </location>
</feature>
<gene>
    <name evidence="10" type="ORF">N180_12550</name>
</gene>
<evidence type="ECO:0000313" key="11">
    <source>
        <dbReference type="Proteomes" id="UP000028007"/>
    </source>
</evidence>
<feature type="transmembrane region" description="Helical" evidence="9">
    <location>
        <begin position="927"/>
        <end position="952"/>
    </location>
</feature>
<keyword evidence="4" id="KW-1003">Cell membrane</keyword>
<dbReference type="GO" id="GO:0015562">
    <property type="term" value="F:efflux transmembrane transporter activity"/>
    <property type="evidence" value="ECO:0007669"/>
    <property type="project" value="InterPro"/>
</dbReference>
<comment type="caution">
    <text evidence="10">The sequence shown here is derived from an EMBL/GenBank/DDBJ whole genome shotgun (WGS) entry which is preliminary data.</text>
</comment>
<dbReference type="RefSeq" id="WP_037438812.1">
    <property type="nucleotide sequence ID" value="NZ_JNFF01000024.1"/>
</dbReference>
<dbReference type="OrthoDB" id="9758234at2"/>
<dbReference type="Gene3D" id="1.20.1640.10">
    <property type="entry name" value="Multidrug efflux transporter AcrB transmembrane domain"/>
    <property type="match status" value="2"/>
</dbReference>
<feature type="transmembrane region" description="Helical" evidence="9">
    <location>
        <begin position="392"/>
        <end position="417"/>
    </location>
</feature>
<name>A0A081PJL2_9SPHI</name>
<dbReference type="Gene3D" id="3.30.70.1430">
    <property type="entry name" value="Multidrug efflux transporter AcrB pore domain"/>
    <property type="match status" value="2"/>
</dbReference>
<dbReference type="Gene3D" id="3.30.70.1440">
    <property type="entry name" value="Multidrug efflux transporter AcrB pore domain"/>
    <property type="match status" value="1"/>
</dbReference>
<keyword evidence="7 9" id="KW-1133">Transmembrane helix</keyword>
<feature type="transmembrane region" description="Helical" evidence="9">
    <location>
        <begin position="536"/>
        <end position="559"/>
    </location>
</feature>
<dbReference type="InterPro" id="IPR001036">
    <property type="entry name" value="Acrflvin-R"/>
</dbReference>
<feature type="transmembrane region" description="Helical" evidence="9">
    <location>
        <begin position="340"/>
        <end position="359"/>
    </location>
</feature>
<evidence type="ECO:0000256" key="8">
    <source>
        <dbReference type="ARBA" id="ARBA00023136"/>
    </source>
</evidence>
<feature type="transmembrane region" description="Helical" evidence="9">
    <location>
        <begin position="470"/>
        <end position="497"/>
    </location>
</feature>
<reference evidence="10 11" key="1">
    <citation type="journal article" date="1992" name="Int. J. Syst. Bacteriol.">
        <title>Sphingobacterium antarcticus sp. nov. a Psychrotrophic Bacterium from the Soils of Schirmacher Oasis, Antarctica.</title>
        <authorList>
            <person name="Shivaji S."/>
            <person name="Ray M.K."/>
            <person name="Rao N.S."/>
            <person name="Saiserr L."/>
            <person name="Jagannadham M.V."/>
            <person name="Kumar G.S."/>
            <person name="Reddy G."/>
            <person name="Bhargava P.M."/>
        </authorList>
    </citation>
    <scope>NUCLEOTIDE SEQUENCE [LARGE SCALE GENOMIC DNA]</scope>
    <source>
        <strain evidence="10 11">4BY</strain>
    </source>
</reference>
<feature type="transmembrane region" description="Helical" evidence="9">
    <location>
        <begin position="872"/>
        <end position="890"/>
    </location>
</feature>
<accession>A0A081PJL2</accession>
<dbReference type="PRINTS" id="PR00702">
    <property type="entry name" value="ACRIFLAVINRP"/>
</dbReference>
<comment type="similarity">
    <text evidence="2">Belongs to the resistance-nodulation-cell division (RND) (TC 2.A.6) family.</text>
</comment>
<protein>
    <submittedName>
        <fullName evidence="10">Multidrug transporter AcrB</fullName>
    </submittedName>
</protein>
<dbReference type="PANTHER" id="PTHR32063:SF9">
    <property type="entry name" value="SIMILAR TO MULTIDRUG RESISTANCE PROTEIN MEXB"/>
    <property type="match status" value="1"/>
</dbReference>
<dbReference type="SUPFAM" id="SSF82866">
    <property type="entry name" value="Multidrug efflux transporter AcrB transmembrane domain"/>
    <property type="match status" value="2"/>
</dbReference>
<feature type="transmembrane region" description="Helical" evidence="9">
    <location>
        <begin position="438"/>
        <end position="458"/>
    </location>
</feature>
<dbReference type="SUPFAM" id="SSF82714">
    <property type="entry name" value="Multidrug efflux transporter AcrB TolC docking domain, DN and DC subdomains"/>
    <property type="match status" value="2"/>
</dbReference>
<organism evidence="10 11">
    <name type="scientific">Pedobacter antarcticus 4BY</name>
    <dbReference type="NCBI Taxonomy" id="1358423"/>
    <lineage>
        <taxon>Bacteria</taxon>
        <taxon>Pseudomonadati</taxon>
        <taxon>Bacteroidota</taxon>
        <taxon>Sphingobacteriia</taxon>
        <taxon>Sphingobacteriales</taxon>
        <taxon>Sphingobacteriaceae</taxon>
        <taxon>Pedobacter</taxon>
    </lineage>
</organism>
<dbReference type="InterPro" id="IPR004764">
    <property type="entry name" value="MdtF-like"/>
</dbReference>
<dbReference type="GO" id="GO:0009636">
    <property type="term" value="P:response to toxic substance"/>
    <property type="evidence" value="ECO:0007669"/>
    <property type="project" value="UniProtKB-ARBA"/>
</dbReference>
<dbReference type="eggNOG" id="COG0841">
    <property type="taxonomic scope" value="Bacteria"/>
</dbReference>
<evidence type="ECO:0000256" key="5">
    <source>
        <dbReference type="ARBA" id="ARBA00022519"/>
    </source>
</evidence>
<dbReference type="Pfam" id="PF00873">
    <property type="entry name" value="ACR_tran"/>
    <property type="match status" value="1"/>
</dbReference>
<evidence type="ECO:0000313" key="10">
    <source>
        <dbReference type="EMBL" id="KEQ30885.1"/>
    </source>
</evidence>
<evidence type="ECO:0000256" key="2">
    <source>
        <dbReference type="ARBA" id="ARBA00010942"/>
    </source>
</evidence>
<sequence>MFKKFIDRPVLATVISILLVILGILGLSRLPLQQFPDIAPPAVQVTALYPGANAETVLRSVAPSLEESINGVENMSYMSSTASNDGSLVITVYFKLGTDPDQAAVNVQNRVSQATSQLPAEVIQAGVTTAKQQNSLIMVLDMYTENEQSYDQTFLANYAAINLVPEIKRIPGVGQAAIFGGNKDYSMRVWLNPAQMSTYQLTPNEVMAAIKDKNLEAAPGKFGESSKNAFEYVIKYKGKLNKPEEYENMIIRANSDGSFLRLRDVARVEFGAYTYGSQTRINGKAGMNIGIQQLSGSNANEIQIAIMEFMKKAEKDFPKGVKYDILYSTKVALDQSINQVIHTLIEAFILVFIVVFLFLQDFRSTLIPAIAVPVAILGTFFLMQVFGFSINLLTLFALVLAIGIVVDDAIVVVEAVHAKMEHQHLAPKAATVSAMHEITGAIISITLVMSAVFLPVGFMEGSTGLFYRQFAFTLAIAIVISAINALTLSPALCALFLKHQVKGGEVENPNFKTRFFNSFNAGFDTMTNRYMKSLQFLIRAKWVSMGGLAIVILATIWMVRKTPTGFIPSEDQGFIAISMTMPAGASLDRSAAAMKEAEDLLRPLEFTKLYNSLAGFNLLTSSTSPSAGASFILLKPTEERGKVKDINEIMGIVNAKLALIKGASFFVFTFPTVPGFSNVDGLDMVLQDKTGGKLDKFSKVGNHFIAELMKRPEIAVAFTSFKADYPQLELHLDEAKAEQLNVSVKEVLQTMQTYFGSSQASDFNRFGKYYRVMVQADIADRADPSALDGVFVKNRDGEPVPVSTLVRLERVYGTETASRYNMFNSIGINAIAKPGYSSGDAIRAVEEVAAKELPSGFAYEFSGLTREEISSGGQSVIIFLLCLVFVYFLLSAQYESYILPLAVILSIPTGVFGVFVAIGLTGIANNIYVQVALVMLIGLLAKNAILIIEFAVQRRKAGKSLVSAALEAAKLRLRPIIMTSLAFIAGMVPMMQATGPSALGNHSISIGAAGGMLSGVIFGLLIIPVLFVIFQFLHEKVSGKADHISSETLAIKHP</sequence>
<dbReference type="GO" id="GO:0042910">
    <property type="term" value="F:xenobiotic transmembrane transporter activity"/>
    <property type="evidence" value="ECO:0007669"/>
    <property type="project" value="TreeGrafter"/>
</dbReference>
<keyword evidence="8 9" id="KW-0472">Membrane</keyword>
<dbReference type="Gene3D" id="3.30.70.1320">
    <property type="entry name" value="Multidrug efflux transporter AcrB pore domain like"/>
    <property type="match status" value="1"/>
</dbReference>
<proteinExistence type="inferred from homology"/>
<dbReference type="SUPFAM" id="SSF82693">
    <property type="entry name" value="Multidrug efflux transporter AcrB pore domain, PN1, PN2, PC1 and PC2 subdomains"/>
    <property type="match status" value="4"/>
</dbReference>
<dbReference type="Gene3D" id="3.30.2090.10">
    <property type="entry name" value="Multidrug efflux transporter AcrB TolC docking domain, DN and DC subdomains"/>
    <property type="match status" value="2"/>
</dbReference>
<dbReference type="GO" id="GO:0005886">
    <property type="term" value="C:plasma membrane"/>
    <property type="evidence" value="ECO:0007669"/>
    <property type="project" value="UniProtKB-SubCell"/>
</dbReference>